<dbReference type="PROSITE" id="PS50977">
    <property type="entry name" value="HTH_TETR_2"/>
    <property type="match status" value="1"/>
</dbReference>
<comment type="caution">
    <text evidence="6">The sequence shown here is derived from an EMBL/GenBank/DDBJ whole genome shotgun (WGS) entry which is preliminary data.</text>
</comment>
<dbReference type="SUPFAM" id="SSF48498">
    <property type="entry name" value="Tetracyclin repressor-like, C-terminal domain"/>
    <property type="match status" value="1"/>
</dbReference>
<dbReference type="InterPro" id="IPR009057">
    <property type="entry name" value="Homeodomain-like_sf"/>
</dbReference>
<dbReference type="Gene3D" id="1.10.357.10">
    <property type="entry name" value="Tetracycline Repressor, domain 2"/>
    <property type="match status" value="1"/>
</dbReference>
<dbReference type="Pfam" id="PF00440">
    <property type="entry name" value="TetR_N"/>
    <property type="match status" value="1"/>
</dbReference>
<gene>
    <name evidence="6" type="ORF">LR394_09350</name>
</gene>
<dbReference type="SUPFAM" id="SSF46689">
    <property type="entry name" value="Homeodomain-like"/>
    <property type="match status" value="1"/>
</dbReference>
<sequence length="203" mass="21827">MPRLTQEQKKLNHDKIVEAAGRGFRTRGVNGIGIAELMKAAEMTHGGFYNHFDSKDDLALEVIREGFNSSLAALAGIRAEHPGSARAGLDHMVDQYLNDVHRDHPEIGCASAALVTDAGREGVAAQSAYQHGLDGFFSVITDMVLENASQSGTDLDAEQAREQAITLFSQMVGALALSRAVAKSSPELADEIIQANRTRLKQA</sequence>
<dbReference type="RefSeq" id="WP_231440279.1">
    <property type="nucleotide sequence ID" value="NZ_JAJOMB010000004.1"/>
</dbReference>
<proteinExistence type="predicted"/>
<evidence type="ECO:0000256" key="1">
    <source>
        <dbReference type="ARBA" id="ARBA00023015"/>
    </source>
</evidence>
<evidence type="ECO:0000313" key="7">
    <source>
        <dbReference type="Proteomes" id="UP001138997"/>
    </source>
</evidence>
<evidence type="ECO:0000313" key="6">
    <source>
        <dbReference type="EMBL" id="MCD5311101.1"/>
    </source>
</evidence>
<keyword evidence="7" id="KW-1185">Reference proteome</keyword>
<dbReference type="Proteomes" id="UP001138997">
    <property type="component" value="Unassembled WGS sequence"/>
</dbReference>
<dbReference type="EMBL" id="JAJOMB010000004">
    <property type="protein sequence ID" value="MCD5311101.1"/>
    <property type="molecule type" value="Genomic_DNA"/>
</dbReference>
<dbReference type="Gene3D" id="1.10.10.60">
    <property type="entry name" value="Homeodomain-like"/>
    <property type="match status" value="1"/>
</dbReference>
<evidence type="ECO:0000259" key="5">
    <source>
        <dbReference type="PROSITE" id="PS50977"/>
    </source>
</evidence>
<dbReference type="PANTHER" id="PTHR47506:SF7">
    <property type="entry name" value="TRANSCRIPTIONAL REGULATORY PROTEIN"/>
    <property type="match status" value="1"/>
</dbReference>
<dbReference type="GO" id="GO:0003677">
    <property type="term" value="F:DNA binding"/>
    <property type="evidence" value="ECO:0007669"/>
    <property type="project" value="UniProtKB-UniRule"/>
</dbReference>
<reference evidence="6" key="1">
    <citation type="submission" date="2021-11" db="EMBL/GenBank/DDBJ databases">
        <title>Streptomyces corallinus and Kineosporia corallina sp. nov., two new coral-derived marine actinobacteria.</title>
        <authorList>
            <person name="Buangrab K."/>
            <person name="Sutthacheep M."/>
            <person name="Yeemin T."/>
            <person name="Harunari E."/>
            <person name="Igarashi Y."/>
            <person name="Sripreechasak P."/>
            <person name="Kanchanasin P."/>
            <person name="Tanasupawat S."/>
            <person name="Phongsopitanun W."/>
        </authorList>
    </citation>
    <scope>NUCLEOTIDE SEQUENCE</scope>
    <source>
        <strain evidence="6">JCM 31032</strain>
    </source>
</reference>
<feature type="domain" description="HTH tetR-type" evidence="5">
    <location>
        <begin position="10"/>
        <end position="70"/>
    </location>
</feature>
<protein>
    <submittedName>
        <fullName evidence="6">TetR/AcrR family transcriptional regulator</fullName>
    </submittedName>
</protein>
<name>A0A9X1NC89_9ACTN</name>
<keyword evidence="2 4" id="KW-0238">DNA-binding</keyword>
<dbReference type="PANTHER" id="PTHR47506">
    <property type="entry name" value="TRANSCRIPTIONAL REGULATORY PROTEIN"/>
    <property type="match status" value="1"/>
</dbReference>
<keyword evidence="3" id="KW-0804">Transcription</keyword>
<dbReference type="InterPro" id="IPR036271">
    <property type="entry name" value="Tet_transcr_reg_TetR-rel_C_sf"/>
</dbReference>
<keyword evidence="1" id="KW-0805">Transcription regulation</keyword>
<organism evidence="6 7">
    <name type="scientific">Kineosporia babensis</name>
    <dbReference type="NCBI Taxonomy" id="499548"/>
    <lineage>
        <taxon>Bacteria</taxon>
        <taxon>Bacillati</taxon>
        <taxon>Actinomycetota</taxon>
        <taxon>Actinomycetes</taxon>
        <taxon>Kineosporiales</taxon>
        <taxon>Kineosporiaceae</taxon>
        <taxon>Kineosporia</taxon>
    </lineage>
</organism>
<dbReference type="InterPro" id="IPR001647">
    <property type="entry name" value="HTH_TetR"/>
</dbReference>
<feature type="DNA-binding region" description="H-T-H motif" evidence="4">
    <location>
        <begin position="33"/>
        <end position="52"/>
    </location>
</feature>
<evidence type="ECO:0000256" key="2">
    <source>
        <dbReference type="ARBA" id="ARBA00023125"/>
    </source>
</evidence>
<dbReference type="AlphaFoldDB" id="A0A9X1NC89"/>
<evidence type="ECO:0000256" key="3">
    <source>
        <dbReference type="ARBA" id="ARBA00023163"/>
    </source>
</evidence>
<accession>A0A9X1NC89</accession>
<evidence type="ECO:0000256" key="4">
    <source>
        <dbReference type="PROSITE-ProRule" id="PRU00335"/>
    </source>
</evidence>